<evidence type="ECO:0000259" key="2">
    <source>
        <dbReference type="Pfam" id="PF21347"/>
    </source>
</evidence>
<sequence>MKKITLIILIMLSVTGLQAQNIFFPTKVGSVQTYATLNNKGKVEGYVRQTITDIKGGGNDMTISYLSEIIDKENKDGEAKMSIPLTIHIKDGIMYFDLNSMMPAQKDQPQMGELKMEITGAPTEIPTNLQVGQTLKDANMVMSMNMGFIKMKTEVNLTNGKCLAIEDVTVPAGTYKSHKVTQTAQATVMKIKSTTTSITWYAPGVGTVKSETYDKDNKLQSSMELVASK</sequence>
<dbReference type="Gene3D" id="2.40.360.20">
    <property type="match status" value="1"/>
</dbReference>
<accession>A0A1T5CI57</accession>
<keyword evidence="4" id="KW-1185">Reference proteome</keyword>
<reference evidence="4" key="1">
    <citation type="submission" date="2017-02" db="EMBL/GenBank/DDBJ databases">
        <authorList>
            <person name="Varghese N."/>
            <person name="Submissions S."/>
        </authorList>
    </citation>
    <scope>NUCLEOTIDE SEQUENCE [LARGE SCALE GENOMIC DNA]</scope>
    <source>
        <strain evidence="4">DSM 24967</strain>
    </source>
</reference>
<dbReference type="EMBL" id="FUYQ01000012">
    <property type="protein sequence ID" value="SKB59139.1"/>
    <property type="molecule type" value="Genomic_DNA"/>
</dbReference>
<feature type="chain" id="PRO_5012617336" description="DUF3108 domain-containing protein" evidence="1">
    <location>
        <begin position="20"/>
        <end position="229"/>
    </location>
</feature>
<proteinExistence type="predicted"/>
<keyword evidence="1" id="KW-0732">Signal</keyword>
<dbReference type="Pfam" id="PF21347">
    <property type="entry name" value="DUF3108_like"/>
    <property type="match status" value="1"/>
</dbReference>
<dbReference type="InterPro" id="IPR049279">
    <property type="entry name" value="DUF3108-like"/>
</dbReference>
<name>A0A1T5CI57_9BACT</name>
<gene>
    <name evidence="3" type="ORF">SAMN05660349_01925</name>
</gene>
<dbReference type="AlphaFoldDB" id="A0A1T5CI57"/>
<feature type="domain" description="DUF3108" evidence="2">
    <location>
        <begin position="28"/>
        <end position="225"/>
    </location>
</feature>
<evidence type="ECO:0000313" key="4">
    <source>
        <dbReference type="Proteomes" id="UP000190852"/>
    </source>
</evidence>
<protein>
    <recommendedName>
        <fullName evidence="2">DUF3108 domain-containing protein</fullName>
    </recommendedName>
</protein>
<dbReference type="RefSeq" id="WP_079683443.1">
    <property type="nucleotide sequence ID" value="NZ_FUYQ01000012.1"/>
</dbReference>
<dbReference type="Proteomes" id="UP000190852">
    <property type="component" value="Unassembled WGS sequence"/>
</dbReference>
<feature type="signal peptide" evidence="1">
    <location>
        <begin position="1"/>
        <end position="19"/>
    </location>
</feature>
<organism evidence="3 4">
    <name type="scientific">Parabacteroides chartae</name>
    <dbReference type="NCBI Taxonomy" id="1037355"/>
    <lineage>
        <taxon>Bacteria</taxon>
        <taxon>Pseudomonadati</taxon>
        <taxon>Bacteroidota</taxon>
        <taxon>Bacteroidia</taxon>
        <taxon>Bacteroidales</taxon>
        <taxon>Tannerellaceae</taxon>
        <taxon>Parabacteroides</taxon>
    </lineage>
</organism>
<evidence type="ECO:0000313" key="3">
    <source>
        <dbReference type="EMBL" id="SKB59139.1"/>
    </source>
</evidence>
<evidence type="ECO:0000256" key="1">
    <source>
        <dbReference type="SAM" id="SignalP"/>
    </source>
</evidence>